<dbReference type="GO" id="GO:0000156">
    <property type="term" value="F:phosphorelay response regulator activity"/>
    <property type="evidence" value="ECO:0007669"/>
    <property type="project" value="TreeGrafter"/>
</dbReference>
<dbReference type="InterPro" id="IPR001867">
    <property type="entry name" value="OmpR/PhoB-type_DNA-bd"/>
</dbReference>
<dbReference type="PROSITE" id="PS50110">
    <property type="entry name" value="RESPONSE_REGULATORY"/>
    <property type="match status" value="1"/>
</dbReference>
<dbReference type="GO" id="GO:0000976">
    <property type="term" value="F:transcription cis-regulatory region binding"/>
    <property type="evidence" value="ECO:0007669"/>
    <property type="project" value="TreeGrafter"/>
</dbReference>
<feature type="DNA-binding region" description="OmpR/PhoB-type" evidence="3">
    <location>
        <begin position="133"/>
        <end position="232"/>
    </location>
</feature>
<dbReference type="AlphaFoldDB" id="A0A0M3AKY2"/>
<keyword evidence="1 3" id="KW-0238">DNA-binding</keyword>
<evidence type="ECO:0000256" key="2">
    <source>
        <dbReference type="PROSITE-ProRule" id="PRU00169"/>
    </source>
</evidence>
<dbReference type="CDD" id="cd00383">
    <property type="entry name" value="trans_reg_C"/>
    <property type="match status" value="1"/>
</dbReference>
<feature type="modified residue" description="4-aspartylphosphate" evidence="2">
    <location>
        <position position="59"/>
    </location>
</feature>
<dbReference type="EMBL" id="LBIC01000009">
    <property type="protein sequence ID" value="KKW90757.1"/>
    <property type="molecule type" value="Genomic_DNA"/>
</dbReference>
<comment type="caution">
    <text evidence="6">The sequence shown here is derived from an EMBL/GenBank/DDBJ whole genome shotgun (WGS) entry which is preliminary data.</text>
</comment>
<name>A0A0M3AKY2_9SPHN</name>
<dbReference type="Pfam" id="PF00072">
    <property type="entry name" value="Response_reg"/>
    <property type="match status" value="1"/>
</dbReference>
<dbReference type="GO" id="GO:0032993">
    <property type="term" value="C:protein-DNA complex"/>
    <property type="evidence" value="ECO:0007669"/>
    <property type="project" value="TreeGrafter"/>
</dbReference>
<protein>
    <submittedName>
        <fullName evidence="6">Fis family transcriptional regulator</fullName>
    </submittedName>
</protein>
<dbReference type="PROSITE" id="PS51755">
    <property type="entry name" value="OMPR_PHOB"/>
    <property type="match status" value="1"/>
</dbReference>
<dbReference type="InterPro" id="IPR011006">
    <property type="entry name" value="CheY-like_superfamily"/>
</dbReference>
<evidence type="ECO:0000313" key="6">
    <source>
        <dbReference type="EMBL" id="KKW90757.1"/>
    </source>
</evidence>
<dbReference type="Proteomes" id="UP000033874">
    <property type="component" value="Unassembled WGS sequence"/>
</dbReference>
<keyword evidence="7" id="KW-1185">Reference proteome</keyword>
<dbReference type="SMART" id="SM00862">
    <property type="entry name" value="Trans_reg_C"/>
    <property type="match status" value="1"/>
</dbReference>
<keyword evidence="2" id="KW-0597">Phosphoprotein</keyword>
<dbReference type="PANTHER" id="PTHR48111">
    <property type="entry name" value="REGULATOR OF RPOS"/>
    <property type="match status" value="1"/>
</dbReference>
<sequence length="243" mass="27198">MTTPSSGRHKVLIIDDEPQIRRLIHAALTRADYATVEAADAREALEKLREERPDISLLDLGLPDRDGLELVPLIKQHSDTGLIVISARDATEQKVAALDLGADDYLTKPFDTDELLARVRVALRNRMTKDGGMSAVRAGDVTIDLMTRIVTKAGKEVHLTPKEYGVLVQLAKYPGRVITHQQIMAKVWPNEHEHHVEYLRVLVRTLRQKLEDDPQRPRIIANELGIGYRLKEGDGGETVSRLA</sequence>
<organism evidence="6 7">
    <name type="scientific">Sphingobium chungbukense</name>
    <dbReference type="NCBI Taxonomy" id="56193"/>
    <lineage>
        <taxon>Bacteria</taxon>
        <taxon>Pseudomonadati</taxon>
        <taxon>Pseudomonadota</taxon>
        <taxon>Alphaproteobacteria</taxon>
        <taxon>Sphingomonadales</taxon>
        <taxon>Sphingomonadaceae</taxon>
        <taxon>Sphingobium</taxon>
    </lineage>
</organism>
<feature type="domain" description="OmpR/PhoB-type" evidence="5">
    <location>
        <begin position="133"/>
        <end position="232"/>
    </location>
</feature>
<dbReference type="Gene3D" id="6.10.250.690">
    <property type="match status" value="1"/>
</dbReference>
<feature type="domain" description="Response regulatory" evidence="4">
    <location>
        <begin position="10"/>
        <end position="123"/>
    </location>
</feature>
<dbReference type="Pfam" id="PF00486">
    <property type="entry name" value="Trans_reg_C"/>
    <property type="match status" value="1"/>
</dbReference>
<dbReference type="STRING" id="56193.YP76_19655"/>
<dbReference type="Gene3D" id="3.40.50.2300">
    <property type="match status" value="1"/>
</dbReference>
<reference evidence="6 7" key="1">
    <citation type="submission" date="2015-04" db="EMBL/GenBank/DDBJ databases">
        <title>Genome sequence of aromatic hydrocarbons-degrading Sphingobium chungbukense DJ77.</title>
        <authorList>
            <person name="Kim Y.-C."/>
            <person name="Chae J.-C."/>
        </authorList>
    </citation>
    <scope>NUCLEOTIDE SEQUENCE [LARGE SCALE GENOMIC DNA]</scope>
    <source>
        <strain evidence="6 7">DJ77</strain>
    </source>
</reference>
<dbReference type="GO" id="GO:0006355">
    <property type="term" value="P:regulation of DNA-templated transcription"/>
    <property type="evidence" value="ECO:0007669"/>
    <property type="project" value="InterPro"/>
</dbReference>
<dbReference type="InterPro" id="IPR036388">
    <property type="entry name" value="WH-like_DNA-bd_sf"/>
</dbReference>
<dbReference type="RefSeq" id="WP_046765256.1">
    <property type="nucleotide sequence ID" value="NZ_LBIC01000009.1"/>
</dbReference>
<accession>A0A0M3AKY2</accession>
<evidence type="ECO:0000259" key="4">
    <source>
        <dbReference type="PROSITE" id="PS50110"/>
    </source>
</evidence>
<evidence type="ECO:0000313" key="7">
    <source>
        <dbReference type="Proteomes" id="UP000033874"/>
    </source>
</evidence>
<dbReference type="Gene3D" id="1.10.10.10">
    <property type="entry name" value="Winged helix-like DNA-binding domain superfamily/Winged helix DNA-binding domain"/>
    <property type="match status" value="1"/>
</dbReference>
<dbReference type="GO" id="GO:0005829">
    <property type="term" value="C:cytosol"/>
    <property type="evidence" value="ECO:0007669"/>
    <property type="project" value="TreeGrafter"/>
</dbReference>
<gene>
    <name evidence="6" type="ORF">YP76_19655</name>
</gene>
<proteinExistence type="predicted"/>
<dbReference type="SUPFAM" id="SSF52172">
    <property type="entry name" value="CheY-like"/>
    <property type="match status" value="1"/>
</dbReference>
<dbReference type="InterPro" id="IPR039420">
    <property type="entry name" value="WalR-like"/>
</dbReference>
<evidence type="ECO:0000259" key="5">
    <source>
        <dbReference type="PROSITE" id="PS51755"/>
    </source>
</evidence>
<dbReference type="SMART" id="SM00448">
    <property type="entry name" value="REC"/>
    <property type="match status" value="1"/>
</dbReference>
<dbReference type="InterPro" id="IPR001789">
    <property type="entry name" value="Sig_transdc_resp-reg_receiver"/>
</dbReference>
<evidence type="ECO:0000256" key="3">
    <source>
        <dbReference type="PROSITE-ProRule" id="PRU01091"/>
    </source>
</evidence>
<dbReference type="PANTHER" id="PTHR48111:SF50">
    <property type="entry name" value="KDP OPERON TRANSCRIPTIONAL REGULATORY PROTEIN KDPE"/>
    <property type="match status" value="1"/>
</dbReference>
<dbReference type="PATRIC" id="fig|56193.3.peg.4135"/>
<evidence type="ECO:0000256" key="1">
    <source>
        <dbReference type="ARBA" id="ARBA00023125"/>
    </source>
</evidence>